<gene>
    <name evidence="4" type="ORF">UY77_C0008G0011</name>
</gene>
<dbReference type="PANTHER" id="PTHR43022">
    <property type="entry name" value="PROTEIN SMF"/>
    <property type="match status" value="1"/>
</dbReference>
<dbReference type="Pfam" id="PF02481">
    <property type="entry name" value="DNA_processg_A"/>
    <property type="match status" value="1"/>
</dbReference>
<dbReference type="Gene3D" id="3.40.50.450">
    <property type="match status" value="1"/>
</dbReference>
<comment type="caution">
    <text evidence="4">The sequence shown here is derived from an EMBL/GenBank/DDBJ whole genome shotgun (WGS) entry which is preliminary data.</text>
</comment>
<evidence type="ECO:0000313" key="4">
    <source>
        <dbReference type="EMBL" id="KKW32994.1"/>
    </source>
</evidence>
<feature type="domain" description="Smf/DprA SLOG" evidence="2">
    <location>
        <begin position="79"/>
        <end position="289"/>
    </location>
</feature>
<dbReference type="Proteomes" id="UP000034711">
    <property type="component" value="Unassembled WGS sequence"/>
</dbReference>
<dbReference type="Pfam" id="PF17782">
    <property type="entry name" value="WHD_DprA"/>
    <property type="match status" value="1"/>
</dbReference>
<dbReference type="SUPFAM" id="SSF102405">
    <property type="entry name" value="MCP/YpsA-like"/>
    <property type="match status" value="1"/>
</dbReference>
<evidence type="ECO:0000256" key="1">
    <source>
        <dbReference type="ARBA" id="ARBA00006525"/>
    </source>
</evidence>
<dbReference type="PANTHER" id="PTHR43022:SF1">
    <property type="entry name" value="PROTEIN SMF"/>
    <property type="match status" value="1"/>
</dbReference>
<dbReference type="InterPro" id="IPR057666">
    <property type="entry name" value="DrpA_SLOG"/>
</dbReference>
<comment type="similarity">
    <text evidence="1">Belongs to the DprA/Smf family.</text>
</comment>
<reference evidence="4 5" key="1">
    <citation type="journal article" date="2015" name="Nature">
        <title>rRNA introns, odd ribosomes, and small enigmatic genomes across a large radiation of phyla.</title>
        <authorList>
            <person name="Brown C.T."/>
            <person name="Hug L.A."/>
            <person name="Thomas B.C."/>
            <person name="Sharon I."/>
            <person name="Castelle C.J."/>
            <person name="Singh A."/>
            <person name="Wilkins M.J."/>
            <person name="Williams K.H."/>
            <person name="Banfield J.F."/>
        </authorList>
    </citation>
    <scope>NUCLEOTIDE SEQUENCE [LARGE SCALE GENOMIC DNA]</scope>
</reference>
<sequence>MTSDLPYWLGLVRFRKFGAVRLARLADAFPSMQQAFLATASELMQAGIPAPVAELFVQARPTIDPAAELHRLHEAHIHAITLRDPSYPPRLKTIHDPPGVLFVRGTLPDPTRPHIAVVGSRHATAYGTWATRTLIPPLVASGAVIVSGLAYGIDATAHTATLDANGTTLAVLASGLDRDNIYPSQNRALAERILASNGALLSEFPLGIQALKQHFPFRNRVIAGLCQGTLVVEAAARSGSLITAQSALESGRDVYAVPGPIDSPLSEGPNNLLKMGATPVTKPSDMLSDATTAPAKSPTFASEEEQRIWDILTGHQGSHVDEISVRLSLPADQLNRVLTLLEMRGVIKHTGGGYYVRA</sequence>
<organism evidence="4 5">
    <name type="scientific">Candidatus Uhrbacteria bacterium GW2011_GWA2_53_10</name>
    <dbReference type="NCBI Taxonomy" id="1618980"/>
    <lineage>
        <taxon>Bacteria</taxon>
        <taxon>Candidatus Uhriibacteriota</taxon>
    </lineage>
</organism>
<name>A0A0G2AK47_9BACT</name>
<dbReference type="PATRIC" id="fig|1618980.3.peg.188"/>
<evidence type="ECO:0000313" key="5">
    <source>
        <dbReference type="Proteomes" id="UP000034711"/>
    </source>
</evidence>
<accession>A0A0G2AK47</accession>
<dbReference type="EMBL" id="LCRI01000008">
    <property type="protein sequence ID" value="KKW32994.1"/>
    <property type="molecule type" value="Genomic_DNA"/>
</dbReference>
<dbReference type="SUPFAM" id="SSF46785">
    <property type="entry name" value="Winged helix' DNA-binding domain"/>
    <property type="match status" value="1"/>
</dbReference>
<proteinExistence type="inferred from homology"/>
<dbReference type="GO" id="GO:0009294">
    <property type="term" value="P:DNA-mediated transformation"/>
    <property type="evidence" value="ECO:0007669"/>
    <property type="project" value="InterPro"/>
</dbReference>
<evidence type="ECO:0000259" key="2">
    <source>
        <dbReference type="Pfam" id="PF02481"/>
    </source>
</evidence>
<dbReference type="AlphaFoldDB" id="A0A0G2AK47"/>
<protein>
    <submittedName>
        <fullName evidence="4">Protecting protein DprA protein</fullName>
    </submittedName>
</protein>
<dbReference type="InterPro" id="IPR003488">
    <property type="entry name" value="DprA"/>
</dbReference>
<dbReference type="InterPro" id="IPR036390">
    <property type="entry name" value="WH_DNA-bd_sf"/>
</dbReference>
<evidence type="ECO:0000259" key="3">
    <source>
        <dbReference type="Pfam" id="PF17782"/>
    </source>
</evidence>
<dbReference type="NCBIfam" id="TIGR00732">
    <property type="entry name" value="dprA"/>
    <property type="match status" value="1"/>
</dbReference>
<dbReference type="Gene3D" id="1.10.10.10">
    <property type="entry name" value="Winged helix-like DNA-binding domain superfamily/Winged helix DNA-binding domain"/>
    <property type="match status" value="1"/>
</dbReference>
<dbReference type="InterPro" id="IPR041614">
    <property type="entry name" value="DprA_WH"/>
</dbReference>
<feature type="domain" description="DprA winged helix" evidence="3">
    <location>
        <begin position="294"/>
        <end position="353"/>
    </location>
</feature>
<dbReference type="InterPro" id="IPR036388">
    <property type="entry name" value="WH-like_DNA-bd_sf"/>
</dbReference>